<dbReference type="Proteomes" id="UP000182278">
    <property type="component" value="Unassembled WGS sequence"/>
</dbReference>
<evidence type="ECO:0000256" key="6">
    <source>
        <dbReference type="ARBA" id="ARBA00022563"/>
    </source>
</evidence>
<dbReference type="GO" id="GO:0030170">
    <property type="term" value="F:pyridoxal phosphate binding"/>
    <property type="evidence" value="ECO:0007669"/>
    <property type="project" value="UniProtKB-UniRule"/>
</dbReference>
<comment type="caution">
    <text evidence="9">Lacks conserved residue(s) required for the propagation of feature annotation.</text>
</comment>
<reference evidence="12 13" key="1">
    <citation type="journal article" date="2016" name="Environ. Microbiol.">
        <title>Genomic resolution of a cold subsurface aquifer community provides metabolic insights for novel microbes adapted to high CO concentrations.</title>
        <authorList>
            <person name="Probst A.J."/>
            <person name="Castelle C.J."/>
            <person name="Singh A."/>
            <person name="Brown C.T."/>
            <person name="Anantharaman K."/>
            <person name="Sharon I."/>
            <person name="Hug L.A."/>
            <person name="Burstein D."/>
            <person name="Emerson J.B."/>
            <person name="Thomas B.C."/>
            <person name="Banfield J.F."/>
        </authorList>
    </citation>
    <scope>NUCLEOTIDE SEQUENCE [LARGE SCALE GENOMIC DNA]</scope>
    <source>
        <strain evidence="12">CG1_02_38_46</strain>
    </source>
</reference>
<evidence type="ECO:0000256" key="4">
    <source>
        <dbReference type="ARBA" id="ARBA00011738"/>
    </source>
</evidence>
<dbReference type="PIRSF" id="PIRSF000412">
    <property type="entry name" value="SHMT"/>
    <property type="match status" value="1"/>
</dbReference>
<keyword evidence="8 9" id="KW-0663">Pyridoxal phosphate</keyword>
<sequence length="413" mass="46145">MDRIKKVDDEVYKILSEELKRQQENIILIASENYVSLAVLQTQGCIMTNKYAEGYSEERFYQGCKYYDEIELLAINRAKKLFGAEYVNVQPHSGSQANMAVYFAILNNNDKVLSMKLDHGGHLTHGLKQNFSGRYYRWAFYGVSKKTEMIDYDDVLKIASKFKPKLIVCGASSYPRIIDFEKFRKIADRCGALLMADIAHIAGLIVGGVHPDPVPYCDFVTTTTHKTLRGGRGAIIMCKKKYANLIDGAVFPGLQGGPLMHEIAARAVAFKEALTVAFKKYQQNIVKNSKVLANELLNNNIRLISGGTDNHLMLVDVLPLGLNGKKAAEILEEAGIIVNANQIPFDKLPPTLTSGIRIGTPALTTRGMGEKEMIDIANWISQLLRQPSNKKLQKAIKVKVNKLCARFPIYRNL</sequence>
<dbReference type="Gene3D" id="3.40.640.10">
    <property type="entry name" value="Type I PLP-dependent aspartate aminotransferase-like (Major domain)"/>
    <property type="match status" value="1"/>
</dbReference>
<feature type="domain" description="Serine hydroxymethyltransferase-like" evidence="11">
    <location>
        <begin position="4"/>
        <end position="380"/>
    </location>
</feature>
<dbReference type="GO" id="GO:0004372">
    <property type="term" value="F:glycine hydroxymethyltransferase activity"/>
    <property type="evidence" value="ECO:0007669"/>
    <property type="project" value="UniProtKB-UniRule"/>
</dbReference>
<dbReference type="GO" id="GO:0035999">
    <property type="term" value="P:tetrahydrofolate interconversion"/>
    <property type="evidence" value="ECO:0007669"/>
    <property type="project" value="UniProtKB-UniRule"/>
</dbReference>
<evidence type="ECO:0000259" key="11">
    <source>
        <dbReference type="Pfam" id="PF00464"/>
    </source>
</evidence>
<comment type="caution">
    <text evidence="12">The sequence shown here is derived from an EMBL/GenBank/DDBJ whole genome shotgun (WGS) entry which is preliminary data.</text>
</comment>
<name>A0A1J4SCC1_9BACT</name>
<dbReference type="CDD" id="cd00378">
    <property type="entry name" value="SHMT"/>
    <property type="match status" value="1"/>
</dbReference>
<comment type="similarity">
    <text evidence="3 9">Belongs to the SHMT family.</text>
</comment>
<organism evidence="12 13">
    <name type="scientific">Candidatus Desantisbacteria bacterium CG1_02_38_46</name>
    <dbReference type="NCBI Taxonomy" id="1817893"/>
    <lineage>
        <taxon>Bacteria</taxon>
        <taxon>Candidatus Desantisiibacteriota</taxon>
    </lineage>
</organism>
<evidence type="ECO:0000256" key="10">
    <source>
        <dbReference type="PIRSR" id="PIRSR000412-50"/>
    </source>
</evidence>
<dbReference type="NCBIfam" id="NF000586">
    <property type="entry name" value="PRK00011.1"/>
    <property type="match status" value="1"/>
</dbReference>
<proteinExistence type="inferred from homology"/>
<dbReference type="InterPro" id="IPR049943">
    <property type="entry name" value="Ser_HO-MeTrfase-like"/>
</dbReference>
<comment type="function">
    <text evidence="9">Catalyzes the reversible interconversion of serine and glycine with tetrahydrofolate (THF) serving as the one-carbon carrier. This reaction serves as the major source of one-carbon groups required for the biosynthesis of purines, thymidylate, methionine, and other important biomolecules. Also exhibits THF-independent aldolase activity toward beta-hydroxyamino acids, producing glycine and aldehydes, via a retro-aldol mechanism.</text>
</comment>
<dbReference type="AlphaFoldDB" id="A0A1J4SCC1"/>
<evidence type="ECO:0000313" key="13">
    <source>
        <dbReference type="Proteomes" id="UP000182278"/>
    </source>
</evidence>
<feature type="binding site" evidence="9">
    <location>
        <position position="117"/>
    </location>
    <ligand>
        <name>(6S)-5,6,7,8-tetrahydrofolate</name>
        <dbReference type="ChEBI" id="CHEBI:57453"/>
    </ligand>
</feature>
<comment type="cofactor">
    <cofactor evidence="1 9 10">
        <name>pyridoxal 5'-phosphate</name>
        <dbReference type="ChEBI" id="CHEBI:597326"/>
    </cofactor>
</comment>
<dbReference type="FunFam" id="3.40.640.10:FF:000001">
    <property type="entry name" value="Serine hydroxymethyltransferase"/>
    <property type="match status" value="1"/>
</dbReference>
<dbReference type="InterPro" id="IPR039429">
    <property type="entry name" value="SHMT-like_dom"/>
</dbReference>
<dbReference type="EC" id="2.1.2.1" evidence="9"/>
<dbReference type="GO" id="GO:0008168">
    <property type="term" value="F:methyltransferase activity"/>
    <property type="evidence" value="ECO:0007669"/>
    <property type="project" value="UniProtKB-KW"/>
</dbReference>
<keyword evidence="9" id="KW-0028">Amino-acid biosynthesis</keyword>
<dbReference type="GO" id="GO:0019264">
    <property type="term" value="P:glycine biosynthetic process from serine"/>
    <property type="evidence" value="ECO:0007669"/>
    <property type="project" value="UniProtKB-UniRule"/>
</dbReference>
<feature type="site" description="Plays an important role in substrate specificity" evidence="9">
    <location>
        <position position="225"/>
    </location>
</feature>
<feature type="modified residue" description="N6-(pyridoxal phosphate)lysine" evidence="9 10">
    <location>
        <position position="226"/>
    </location>
</feature>
<keyword evidence="5 9" id="KW-0963">Cytoplasm</keyword>
<comment type="pathway">
    <text evidence="9">Amino-acid biosynthesis; glycine biosynthesis; glycine from L-serine: step 1/1.</text>
</comment>
<evidence type="ECO:0000256" key="5">
    <source>
        <dbReference type="ARBA" id="ARBA00022490"/>
    </source>
</evidence>
<dbReference type="Pfam" id="PF00464">
    <property type="entry name" value="SHMT"/>
    <property type="match status" value="1"/>
</dbReference>
<dbReference type="PROSITE" id="PS00096">
    <property type="entry name" value="SHMT"/>
    <property type="match status" value="1"/>
</dbReference>
<feature type="binding site" evidence="9">
    <location>
        <begin position="121"/>
        <end position="123"/>
    </location>
    <ligand>
        <name>(6S)-5,6,7,8-tetrahydrofolate</name>
        <dbReference type="ChEBI" id="CHEBI:57453"/>
    </ligand>
</feature>
<dbReference type="EMBL" id="MNUO01000099">
    <property type="protein sequence ID" value="OIN96362.1"/>
    <property type="molecule type" value="Genomic_DNA"/>
</dbReference>
<comment type="catalytic activity">
    <reaction evidence="9">
        <text>(6R)-5,10-methylene-5,6,7,8-tetrahydrofolate + glycine + H2O = (6S)-5,6,7,8-tetrahydrofolate + L-serine</text>
        <dbReference type="Rhea" id="RHEA:15481"/>
        <dbReference type="ChEBI" id="CHEBI:15377"/>
        <dbReference type="ChEBI" id="CHEBI:15636"/>
        <dbReference type="ChEBI" id="CHEBI:33384"/>
        <dbReference type="ChEBI" id="CHEBI:57305"/>
        <dbReference type="ChEBI" id="CHEBI:57453"/>
        <dbReference type="EC" id="2.1.2.1"/>
    </reaction>
</comment>
<dbReference type="InterPro" id="IPR019798">
    <property type="entry name" value="Ser_HO-MeTrfase_PLP_BS"/>
</dbReference>
<keyword evidence="6 9" id="KW-0554">One-carbon metabolism</keyword>
<evidence type="ECO:0000256" key="7">
    <source>
        <dbReference type="ARBA" id="ARBA00022679"/>
    </source>
</evidence>
<comment type="pathway">
    <text evidence="9">One-carbon metabolism; tetrahydrofolate interconversion.</text>
</comment>
<dbReference type="STRING" id="1817893.AUJ66_06460"/>
<gene>
    <name evidence="9" type="primary">glyA</name>
    <name evidence="12" type="ORF">AUJ66_06460</name>
</gene>
<dbReference type="InterPro" id="IPR015424">
    <property type="entry name" value="PyrdxlP-dep_Trfase"/>
</dbReference>
<dbReference type="PANTHER" id="PTHR11680">
    <property type="entry name" value="SERINE HYDROXYMETHYLTRANSFERASE"/>
    <property type="match status" value="1"/>
</dbReference>
<dbReference type="UniPathway" id="UPA00288">
    <property type="reaction ID" value="UER01023"/>
</dbReference>
<evidence type="ECO:0000313" key="12">
    <source>
        <dbReference type="EMBL" id="OIN96362.1"/>
    </source>
</evidence>
<dbReference type="InterPro" id="IPR015422">
    <property type="entry name" value="PyrdxlP-dep_Trfase_small"/>
</dbReference>
<evidence type="ECO:0000256" key="8">
    <source>
        <dbReference type="ARBA" id="ARBA00022898"/>
    </source>
</evidence>
<dbReference type="InterPro" id="IPR015421">
    <property type="entry name" value="PyrdxlP-dep_Trfase_major"/>
</dbReference>
<dbReference type="GO" id="GO:0005829">
    <property type="term" value="C:cytosol"/>
    <property type="evidence" value="ECO:0007669"/>
    <property type="project" value="TreeGrafter"/>
</dbReference>
<keyword evidence="12" id="KW-0489">Methyltransferase</keyword>
<dbReference type="SUPFAM" id="SSF53383">
    <property type="entry name" value="PLP-dependent transferases"/>
    <property type="match status" value="1"/>
</dbReference>
<accession>A0A1J4SCC1</accession>
<dbReference type="HAMAP" id="MF_00051">
    <property type="entry name" value="SHMT"/>
    <property type="match status" value="1"/>
</dbReference>
<dbReference type="InterPro" id="IPR001085">
    <property type="entry name" value="Ser_HO-MeTrfase"/>
</dbReference>
<comment type="subcellular location">
    <subcellularLocation>
        <location evidence="2 9">Cytoplasm</location>
    </subcellularLocation>
</comment>
<evidence type="ECO:0000256" key="1">
    <source>
        <dbReference type="ARBA" id="ARBA00001933"/>
    </source>
</evidence>
<evidence type="ECO:0000256" key="3">
    <source>
        <dbReference type="ARBA" id="ARBA00006376"/>
    </source>
</evidence>
<dbReference type="GO" id="GO:0032259">
    <property type="term" value="P:methylation"/>
    <property type="evidence" value="ECO:0007669"/>
    <property type="project" value="UniProtKB-KW"/>
</dbReference>
<evidence type="ECO:0000256" key="9">
    <source>
        <dbReference type="HAMAP-Rule" id="MF_00051"/>
    </source>
</evidence>
<comment type="subunit">
    <text evidence="4 9">Homodimer.</text>
</comment>
<dbReference type="Gene3D" id="3.90.1150.10">
    <property type="entry name" value="Aspartate Aminotransferase, domain 1"/>
    <property type="match status" value="1"/>
</dbReference>
<keyword evidence="7 9" id="KW-0808">Transferase</keyword>
<evidence type="ECO:0000256" key="2">
    <source>
        <dbReference type="ARBA" id="ARBA00004496"/>
    </source>
</evidence>
<dbReference type="PANTHER" id="PTHR11680:SF35">
    <property type="entry name" value="SERINE HYDROXYMETHYLTRANSFERASE 1"/>
    <property type="match status" value="1"/>
</dbReference>
<protein>
    <recommendedName>
        <fullName evidence="9">Serine hydroxymethyltransferase</fullName>
        <shortName evidence="9">SHMT</shortName>
        <shortName evidence="9">Serine methylase</shortName>
        <ecNumber evidence="9">2.1.2.1</ecNumber>
    </recommendedName>
</protein>
<dbReference type="UniPathway" id="UPA00193"/>